<proteinExistence type="predicted"/>
<dbReference type="Pfam" id="PF08349">
    <property type="entry name" value="DUF1722"/>
    <property type="match status" value="1"/>
</dbReference>
<name>A0A0R2D5I7_9LACO</name>
<evidence type="ECO:0000313" key="3">
    <source>
        <dbReference type="Proteomes" id="UP000051015"/>
    </source>
</evidence>
<dbReference type="EMBL" id="AYZD01000033">
    <property type="protein sequence ID" value="KRM95139.1"/>
    <property type="molecule type" value="Genomic_DNA"/>
</dbReference>
<feature type="domain" description="DUF1722" evidence="1">
    <location>
        <begin position="1"/>
        <end position="106"/>
    </location>
</feature>
<keyword evidence="3" id="KW-1185">Reference proteome</keyword>
<comment type="caution">
    <text evidence="2">The sequence shown here is derived from an EMBL/GenBank/DDBJ whole genome shotgun (WGS) entry which is preliminary data.</text>
</comment>
<evidence type="ECO:0000259" key="1">
    <source>
        <dbReference type="Pfam" id="PF08349"/>
    </source>
</evidence>
<sequence>MAHSQQIYNEIRKLASKNEWSEEKDRRYQALLDKAAEIKPTVKTLTTAYQHVWGYFKRSATLDEKMFYLHELEALSLEKDTMGPFLANLTVKYQVQYLLHSRLLISYLEQ</sequence>
<protein>
    <recommendedName>
        <fullName evidence="1">DUF1722 domain-containing protein</fullName>
    </recommendedName>
</protein>
<evidence type="ECO:0000313" key="2">
    <source>
        <dbReference type="EMBL" id="KRM95139.1"/>
    </source>
</evidence>
<accession>A0A0R2D5I7</accession>
<reference evidence="2 3" key="1">
    <citation type="journal article" date="2015" name="Genome Announc.">
        <title>Expanding the biotechnology potential of lactobacilli through comparative genomics of 213 strains and associated genera.</title>
        <authorList>
            <person name="Sun Z."/>
            <person name="Harris H.M."/>
            <person name="McCann A."/>
            <person name="Guo C."/>
            <person name="Argimon S."/>
            <person name="Zhang W."/>
            <person name="Yang X."/>
            <person name="Jeffery I.B."/>
            <person name="Cooney J.C."/>
            <person name="Kagawa T.F."/>
            <person name="Liu W."/>
            <person name="Song Y."/>
            <person name="Salvetti E."/>
            <person name="Wrobel A."/>
            <person name="Rasinkangas P."/>
            <person name="Parkhill J."/>
            <person name="Rea M.C."/>
            <person name="O'Sullivan O."/>
            <person name="Ritari J."/>
            <person name="Douillard F.P."/>
            <person name="Paul Ross R."/>
            <person name="Yang R."/>
            <person name="Briner A.E."/>
            <person name="Felis G.E."/>
            <person name="de Vos W.M."/>
            <person name="Barrangou R."/>
            <person name="Klaenhammer T.R."/>
            <person name="Caufield P.W."/>
            <person name="Cui Y."/>
            <person name="Zhang H."/>
            <person name="O'Toole P.W."/>
        </authorList>
    </citation>
    <scope>NUCLEOTIDE SEQUENCE [LARGE SCALE GENOMIC DNA]</scope>
    <source>
        <strain evidence="2 3">DSM 21051</strain>
    </source>
</reference>
<dbReference type="Proteomes" id="UP000051015">
    <property type="component" value="Unassembled WGS sequence"/>
</dbReference>
<dbReference type="STRING" id="1423725.FC19_GL002234"/>
<dbReference type="PATRIC" id="fig|1423725.3.peg.2301"/>
<gene>
    <name evidence="2" type="ORF">FC19_GL002234</name>
</gene>
<dbReference type="AlphaFoldDB" id="A0A0R2D5I7"/>
<dbReference type="InterPro" id="IPR013560">
    <property type="entry name" value="DUF1722"/>
</dbReference>
<organism evidence="2 3">
    <name type="scientific">Liquorilactobacillus aquaticus DSM 21051</name>
    <dbReference type="NCBI Taxonomy" id="1423725"/>
    <lineage>
        <taxon>Bacteria</taxon>
        <taxon>Bacillati</taxon>
        <taxon>Bacillota</taxon>
        <taxon>Bacilli</taxon>
        <taxon>Lactobacillales</taxon>
        <taxon>Lactobacillaceae</taxon>
        <taxon>Liquorilactobacillus</taxon>
    </lineage>
</organism>